<dbReference type="OrthoDB" id="9806643at2"/>
<comment type="catalytic activity">
    <reaction evidence="5">
        <text>pseudouridine(1915) in 23S rRNA + S-adenosyl-L-methionine = N(3)-methylpseudouridine(1915) in 23S rRNA + S-adenosyl-L-homocysteine + H(+)</text>
        <dbReference type="Rhea" id="RHEA:42752"/>
        <dbReference type="Rhea" id="RHEA-COMP:10221"/>
        <dbReference type="Rhea" id="RHEA-COMP:10222"/>
        <dbReference type="ChEBI" id="CHEBI:15378"/>
        <dbReference type="ChEBI" id="CHEBI:57856"/>
        <dbReference type="ChEBI" id="CHEBI:59789"/>
        <dbReference type="ChEBI" id="CHEBI:65314"/>
        <dbReference type="ChEBI" id="CHEBI:74486"/>
        <dbReference type="EC" id="2.1.1.177"/>
    </reaction>
</comment>
<dbReference type="EC" id="2.1.1.177" evidence="5"/>
<evidence type="ECO:0000256" key="5">
    <source>
        <dbReference type="HAMAP-Rule" id="MF_00658"/>
    </source>
</evidence>
<dbReference type="PANTHER" id="PTHR33603">
    <property type="entry name" value="METHYLTRANSFERASE"/>
    <property type="match status" value="1"/>
</dbReference>
<keyword evidence="3 5" id="KW-0949">S-adenosyl-L-methionine</keyword>
<comment type="subcellular location">
    <subcellularLocation>
        <location evidence="5">Cytoplasm</location>
    </subcellularLocation>
</comment>
<evidence type="ECO:0000313" key="6">
    <source>
        <dbReference type="EMBL" id="SEF08472.1"/>
    </source>
</evidence>
<dbReference type="Pfam" id="PF02590">
    <property type="entry name" value="SPOUT_MTase"/>
    <property type="match status" value="1"/>
</dbReference>
<dbReference type="GO" id="GO:0005737">
    <property type="term" value="C:cytoplasm"/>
    <property type="evidence" value="ECO:0007669"/>
    <property type="project" value="UniProtKB-SubCell"/>
</dbReference>
<dbReference type="InterPro" id="IPR003742">
    <property type="entry name" value="RlmH-like"/>
</dbReference>
<evidence type="ECO:0000313" key="7">
    <source>
        <dbReference type="Proteomes" id="UP000199448"/>
    </source>
</evidence>
<dbReference type="Gene3D" id="3.40.1280.10">
    <property type="match status" value="1"/>
</dbReference>
<accession>A0A1H5P3A6</accession>
<keyword evidence="2 5" id="KW-0808">Transferase</keyword>
<evidence type="ECO:0000256" key="2">
    <source>
        <dbReference type="ARBA" id="ARBA00022679"/>
    </source>
</evidence>
<gene>
    <name evidence="5" type="primary">rlmH</name>
    <name evidence="6" type="ORF">SAMN04488034_10883</name>
</gene>
<organism evidence="6 7">
    <name type="scientific">Salinimicrobium catena</name>
    <dbReference type="NCBI Taxonomy" id="390640"/>
    <lineage>
        <taxon>Bacteria</taxon>
        <taxon>Pseudomonadati</taxon>
        <taxon>Bacteroidota</taxon>
        <taxon>Flavobacteriia</taxon>
        <taxon>Flavobacteriales</taxon>
        <taxon>Flavobacteriaceae</taxon>
        <taxon>Salinimicrobium</taxon>
    </lineage>
</organism>
<dbReference type="STRING" id="390640.SAMN04488034_10883"/>
<dbReference type="AlphaFoldDB" id="A0A1H5P3A6"/>
<keyword evidence="1 5" id="KW-0489">Methyltransferase</keyword>
<dbReference type="Proteomes" id="UP000199448">
    <property type="component" value="Unassembled WGS sequence"/>
</dbReference>
<comment type="function">
    <text evidence="5">Specifically methylates the pseudouridine at position 1915 (m3Psi1915) in 23S rRNA.</text>
</comment>
<protein>
    <recommendedName>
        <fullName evidence="5">Ribosomal RNA large subunit methyltransferase H</fullName>
        <ecNumber evidence="5">2.1.1.177</ecNumber>
    </recommendedName>
    <alternativeName>
        <fullName evidence="5">23S rRNA (pseudouridine1915-N3)-methyltransferase</fullName>
    </alternativeName>
    <alternativeName>
        <fullName evidence="5">23S rRNA m3Psi1915 methyltransferase</fullName>
    </alternativeName>
    <alternativeName>
        <fullName evidence="5">rRNA (pseudouridine-N3-)-methyltransferase RlmH</fullName>
    </alternativeName>
</protein>
<keyword evidence="7" id="KW-1185">Reference proteome</keyword>
<feature type="binding site" evidence="5">
    <location>
        <begin position="124"/>
        <end position="129"/>
    </location>
    <ligand>
        <name>S-adenosyl-L-methionine</name>
        <dbReference type="ChEBI" id="CHEBI:59789"/>
    </ligand>
</feature>
<comment type="similarity">
    <text evidence="4 5">Belongs to the RNA methyltransferase RlmH family.</text>
</comment>
<evidence type="ECO:0000256" key="1">
    <source>
        <dbReference type="ARBA" id="ARBA00022603"/>
    </source>
</evidence>
<dbReference type="GO" id="GO:0070038">
    <property type="term" value="F:rRNA (pseudouridine-N3-)-methyltransferase activity"/>
    <property type="evidence" value="ECO:0007669"/>
    <property type="project" value="UniProtKB-UniRule"/>
</dbReference>
<dbReference type="PIRSF" id="PIRSF004505">
    <property type="entry name" value="MT_bac"/>
    <property type="match status" value="1"/>
</dbReference>
<dbReference type="RefSeq" id="WP_093114011.1">
    <property type="nucleotide sequence ID" value="NZ_FNGG01000008.1"/>
</dbReference>
<dbReference type="PANTHER" id="PTHR33603:SF1">
    <property type="entry name" value="RIBOSOMAL RNA LARGE SUBUNIT METHYLTRANSFERASE H"/>
    <property type="match status" value="1"/>
</dbReference>
<keyword evidence="5" id="KW-0963">Cytoplasm</keyword>
<evidence type="ECO:0000256" key="3">
    <source>
        <dbReference type="ARBA" id="ARBA00022691"/>
    </source>
</evidence>
<feature type="binding site" evidence="5">
    <location>
        <position position="73"/>
    </location>
    <ligand>
        <name>S-adenosyl-L-methionine</name>
        <dbReference type="ChEBI" id="CHEBI:59789"/>
    </ligand>
</feature>
<sequence length="157" mass="18239">MTIKLLTIGKTDDNSLQSLIDTYVKRLGHYNKFELEIIPDLKKTKNINTEQQKVMEGKLILDKVTSSDFLVLLDENGKQYSSEGFSEYIQKRLNSGMKQLIFVVGGPYGFSEEVYQRANGKISLSKMTFSHQMVRLFFTEQLYRAFTILKNEPYHHK</sequence>
<feature type="binding site" evidence="5">
    <location>
        <position position="105"/>
    </location>
    <ligand>
        <name>S-adenosyl-L-methionine</name>
        <dbReference type="ChEBI" id="CHEBI:59789"/>
    </ligand>
</feature>
<dbReference type="HAMAP" id="MF_00658">
    <property type="entry name" value="23SrRNA_methyltr_H"/>
    <property type="match status" value="1"/>
</dbReference>
<proteinExistence type="inferred from homology"/>
<dbReference type="InterPro" id="IPR029028">
    <property type="entry name" value="Alpha/beta_knot_MTases"/>
</dbReference>
<keyword evidence="5" id="KW-0698">rRNA processing</keyword>
<name>A0A1H5P3A6_9FLAO</name>
<dbReference type="CDD" id="cd18081">
    <property type="entry name" value="RlmH-like"/>
    <property type="match status" value="1"/>
</dbReference>
<dbReference type="NCBIfam" id="NF000990">
    <property type="entry name" value="PRK00103.2-4"/>
    <property type="match status" value="1"/>
</dbReference>
<evidence type="ECO:0000256" key="4">
    <source>
        <dbReference type="ARBA" id="ARBA00038303"/>
    </source>
</evidence>
<dbReference type="EMBL" id="FNUG01000008">
    <property type="protein sequence ID" value="SEF08472.1"/>
    <property type="molecule type" value="Genomic_DNA"/>
</dbReference>
<comment type="subunit">
    <text evidence="5">Homodimer.</text>
</comment>
<dbReference type="InterPro" id="IPR029026">
    <property type="entry name" value="tRNA_m1G_MTases_N"/>
</dbReference>
<reference evidence="6 7" key="1">
    <citation type="submission" date="2016-10" db="EMBL/GenBank/DDBJ databases">
        <authorList>
            <person name="de Groot N.N."/>
        </authorList>
    </citation>
    <scope>NUCLEOTIDE SEQUENCE [LARGE SCALE GENOMIC DNA]</scope>
    <source>
        <strain evidence="6 7">DSM 23553</strain>
    </source>
</reference>
<dbReference type="SUPFAM" id="SSF75217">
    <property type="entry name" value="alpha/beta knot"/>
    <property type="match status" value="1"/>
</dbReference>